<feature type="repeat" description="RCC1" evidence="14">
    <location>
        <begin position="190"/>
        <end position="258"/>
    </location>
</feature>
<keyword evidence="19" id="KW-1185">Reference proteome</keyword>
<evidence type="ECO:0000256" key="15">
    <source>
        <dbReference type="SAM" id="Phobius"/>
    </source>
</evidence>
<dbReference type="PROSITE" id="PS50929">
    <property type="entry name" value="ABC_TM1F"/>
    <property type="match status" value="2"/>
</dbReference>
<feature type="transmembrane region" description="Helical" evidence="15">
    <location>
        <begin position="1516"/>
        <end position="1539"/>
    </location>
</feature>
<dbReference type="GO" id="GO:0090374">
    <property type="term" value="P:oligopeptide export from mitochondrion"/>
    <property type="evidence" value="ECO:0007669"/>
    <property type="project" value="TreeGrafter"/>
</dbReference>
<dbReference type="InterPro" id="IPR009091">
    <property type="entry name" value="RCC1/BLIP-II"/>
</dbReference>
<accession>A0A9Q0M1H2</accession>
<evidence type="ECO:0000256" key="7">
    <source>
        <dbReference type="ARBA" id="ARBA00022741"/>
    </source>
</evidence>
<comment type="similarity">
    <text evidence="2">Belongs to the ABC transporter superfamily. ABCB family. Multidrug resistance exporter (TC 3.A.1.201) subfamily.</text>
</comment>
<dbReference type="Gene3D" id="3.30.710.10">
    <property type="entry name" value="Potassium Channel Kv1.1, Chain A"/>
    <property type="match status" value="1"/>
</dbReference>
<evidence type="ECO:0000313" key="19">
    <source>
        <dbReference type="Proteomes" id="UP001142055"/>
    </source>
</evidence>
<dbReference type="PROSITE" id="PS00211">
    <property type="entry name" value="ABC_TRANSPORTER_1"/>
    <property type="match status" value="2"/>
</dbReference>
<dbReference type="PROSITE" id="PS00626">
    <property type="entry name" value="RCC1_2"/>
    <property type="match status" value="2"/>
</dbReference>
<sequence length="2048" mass="229931">MYRQAAISSKASQILTSTPTSYQMSPAQLSLNHKPTDEYDNFDYVEKLNLQRKKIVLLTKIWNNNGPRQDDKLSIVFITDDDQVFGYGINDGGCLGIGIMPTSININVRKPKPIVQLNSQSICKLTSGYRFVIALNKDGKCWSWGENKFGQLGLGKSLSIVNKPTLISTLPPIIDVCCGHSHTIFLTHSNHIYSCGSNTSGSIGNGTTLHQSVPFLLTKLNRNNKINISSSNDMETFLSSDIIRISAGGWHSAALNRRGQLFVWGLNHDGQCGQPIASGNMINPTLVSFNTMERDDDEDDGYNNPTLQIVPQILVLDVKCGSSHTLVLTIDRMIYAFGANHSGQCGRDPSLIKVITRPMLIDTIVSNSFNEIVAFSKSHLSIVRTEDRFCLFGPTRTSSTYSLNVPIDQNLQQQQQQQNSSSSFNLILSQHESNQYPYDYGLYSKQFITLIDDVYHMPTMDHNSDYALYFIKKDRYIYFHRETIEQLCSQFIPFFIGENHEQQEQQEDQPRMEKNVKIIPIVSDIINGEKFNYETIYSYFSFIVYGYSNVESINLIKLLLLTELLHNDRLFDTIIKYVDANYDLEQLCRLFAEANQMKFISLSQYCIQKATQIYDEKPQILVQLYQSTLKNEQIQRDLELTCHDRVDKPIMVHSLIMFVHCTEKSMFFEALINGNNRFLFEKEFTYRTVYYYIEYIYGYNCDLVSMDIDSIVDLLQFSCYLLNLKLIDQCIDIIRQSILTNGNVCHIYCHYGSRLEVIENLCIELAAIDTKRLICSKDFTEMFQNFSSIAINFMLKLSIYLNQQTTDELSSPLLRPNPLKYATRFDYVLVTLGFLTAMVTGLGWPVLNILFGLVVDIFVQYEKDYALYEHHPEELDPIREEFMGKVYIISGTMFITTVVYIAANYVTIYCFQLFALRQISEMKRRYFQSILRQEVAWYDRSNSGEYASRIGSDFKKIEAGINENLALLIFNLSLSPVSLVIGLIYGWKLSLVIISLTPILGLSAYLMTKFQSIYTQRELTAYSAASSVAEEENRYRRMLIPAMKNSIARNIVTALSNSVNWAVLYCNFALGLWYGVRLIVDETEHYTIGDVVTVFWSISCVGFSIGYAAPYFESFQIARTTAAGIINLIERQSEIDPNSTDGQSMLNNSYRTDIQFKNVHFSYPTRPEVPILRGINLNINSGEIVALVGSSGCGKSTIIQLIQRFYDPNDGEVCLDGKDIRDLNLDNIRLGVHSDRNDKDVPFEHVVRAAIEANAHEFIQSLPNGYGTRVGDRGTALSGGQKQRIAIARALISQPKILLLDEATSALDIQSESIVQTALDRAARGRTTIIIAHRLSTIINADRIILLESGTVKEVGTHQQLMERRSAYYRLVQAQQVGTQQSKMIMKHNVMVESNINQHNSKKNSIGKSFRSKRGSTLGSTRISMLDANGVMGSDIDSINQPTKLELIEAEQASFPYWRVGKIIWDDKFYFGIAILCALLFGLVTPIYAYIFGAFVDEFSIDRPSSELESVTLKYSYYYLAVAASIFISQSVQISFSILRQEISWFDQPTNSAGAICARLANDAANVQGATGLRIAMICQALSTLVCSILVGFILNWQLALGGLVLMPIIGGAGVVSAKLYTGQAKQDGQTAEQSSSIMIEVLNAVRTVVSLHKQDYFYRKFTDSIEIHFNAIYGKLSLKALFISIALGAPFFAYSISFIYGGFLLSRGLVSSGDFFKIIESMVFGAMVIGQTAILSADFTKAKLAAINIYRLIDSAPKPLPNDDDDGDVMVEVDINGNAQQQSKRSSGNIAFRGVHFNYPTRPDTIILNGLSFSADRGETVALVGSSGSGKSTTIQLLEQFYQCSNGQILLDKQPLTDRSRRWVRSQISMVSQEPILFGCSIAENIAYGDNSRRVPFEEIVRAAQAANVHDFICSLPNSYETPVGSKGTQLSGGQKQRIAIARALVRDPPILLLDEATSALDTESEKIVQSALDEASKGRTCIVIAHRLKTIVNADKIVVIDRGQNVEEGTHHELLNREGFYCRLYNSGTATDTNDDECNNKETKMK</sequence>
<dbReference type="GO" id="GO:0097254">
    <property type="term" value="P:renal tubular secretion"/>
    <property type="evidence" value="ECO:0007669"/>
    <property type="project" value="UniProtKB-ARBA"/>
</dbReference>
<dbReference type="EMBL" id="JAPWDV010000004">
    <property type="protein sequence ID" value="KAJ6215825.1"/>
    <property type="molecule type" value="Genomic_DNA"/>
</dbReference>
<gene>
    <name evidence="18" type="ORF">RDWZM_010325</name>
</gene>
<keyword evidence="12" id="KW-0325">Glycoprotein</keyword>
<comment type="caution">
    <text evidence="18">The sequence shown here is derived from an EMBL/GenBank/DDBJ whole genome shotgun (WGS) entry which is preliminary data.</text>
</comment>
<keyword evidence="4" id="KW-0813">Transport</keyword>
<feature type="transmembrane region" description="Helical" evidence="15">
    <location>
        <begin position="1469"/>
        <end position="1496"/>
    </location>
</feature>
<feature type="transmembrane region" description="Helical" evidence="15">
    <location>
        <begin position="965"/>
        <end position="985"/>
    </location>
</feature>
<feature type="transmembrane region" description="Helical" evidence="15">
    <location>
        <begin position="1575"/>
        <end position="1595"/>
    </location>
</feature>
<evidence type="ECO:0000256" key="9">
    <source>
        <dbReference type="ARBA" id="ARBA00022967"/>
    </source>
</evidence>
<feature type="repeat" description="RCC1" evidence="14">
    <location>
        <begin position="82"/>
        <end position="138"/>
    </location>
</feature>
<dbReference type="SUPFAM" id="SSF90123">
    <property type="entry name" value="ABC transporter transmembrane region"/>
    <property type="match status" value="2"/>
</dbReference>
<comment type="subcellular location">
    <subcellularLocation>
        <location evidence="1">Membrane</location>
        <topology evidence="1">Multi-pass membrane protein</topology>
    </subcellularLocation>
</comment>
<dbReference type="Gene3D" id="1.20.1560.10">
    <property type="entry name" value="ABC transporter type 1, transmembrane domain"/>
    <property type="match status" value="3"/>
</dbReference>
<keyword evidence="10 15" id="KW-1133">Transmembrane helix</keyword>
<dbReference type="GO" id="GO:0015421">
    <property type="term" value="F:ABC-type oligopeptide transporter activity"/>
    <property type="evidence" value="ECO:0007669"/>
    <property type="project" value="TreeGrafter"/>
</dbReference>
<feature type="transmembrane region" description="Helical" evidence="15">
    <location>
        <begin position="1716"/>
        <end position="1736"/>
    </location>
</feature>
<feature type="repeat" description="RCC1" evidence="14">
    <location>
        <begin position="259"/>
        <end position="331"/>
    </location>
</feature>
<dbReference type="InterPro" id="IPR003593">
    <property type="entry name" value="AAA+_ATPase"/>
</dbReference>
<evidence type="ECO:0000256" key="13">
    <source>
        <dbReference type="ARBA" id="ARBA00034018"/>
    </source>
</evidence>
<dbReference type="InterPro" id="IPR011333">
    <property type="entry name" value="SKP1/BTB/POZ_sf"/>
</dbReference>
<keyword evidence="8" id="KW-0067">ATP-binding</keyword>
<evidence type="ECO:0000256" key="14">
    <source>
        <dbReference type="PROSITE-ProRule" id="PRU00235"/>
    </source>
</evidence>
<dbReference type="Pfam" id="PF25390">
    <property type="entry name" value="WD40_RLD"/>
    <property type="match status" value="1"/>
</dbReference>
<dbReference type="Gene3D" id="2.130.10.30">
    <property type="entry name" value="Regulator of chromosome condensation 1/beta-lactamase-inhibitor protein II"/>
    <property type="match status" value="1"/>
</dbReference>
<evidence type="ECO:0000259" key="17">
    <source>
        <dbReference type="PROSITE" id="PS50929"/>
    </source>
</evidence>
<dbReference type="InterPro" id="IPR000408">
    <property type="entry name" value="Reg_chr_condens"/>
</dbReference>
<dbReference type="Pfam" id="PF00664">
    <property type="entry name" value="ABC_membrane"/>
    <property type="match status" value="2"/>
</dbReference>
<dbReference type="CDD" id="cd03249">
    <property type="entry name" value="ABC_MTABC3_MDL1_MDL2"/>
    <property type="match status" value="2"/>
</dbReference>
<dbReference type="FunFam" id="3.40.50.300:FF:000479">
    <property type="entry name" value="Multidrug resistance protein 1A"/>
    <property type="match status" value="2"/>
</dbReference>
<evidence type="ECO:0000256" key="8">
    <source>
        <dbReference type="ARBA" id="ARBA00022840"/>
    </source>
</evidence>
<dbReference type="Gene3D" id="3.40.50.300">
    <property type="entry name" value="P-loop containing nucleotide triphosphate hydrolases"/>
    <property type="match status" value="2"/>
</dbReference>
<dbReference type="CDD" id="cd18578">
    <property type="entry name" value="ABC_6TM_Pgp_ABCB1_D2_like"/>
    <property type="match status" value="1"/>
</dbReference>
<dbReference type="InterPro" id="IPR039421">
    <property type="entry name" value="Type_1_exporter"/>
</dbReference>
<dbReference type="Proteomes" id="UP001142055">
    <property type="component" value="Chromosome 4"/>
</dbReference>
<dbReference type="PRINTS" id="PR00633">
    <property type="entry name" value="RCCNDNSATION"/>
</dbReference>
<reference evidence="18" key="1">
    <citation type="submission" date="2022-12" db="EMBL/GenBank/DDBJ databases">
        <title>Genome assemblies of Blomia tropicalis.</title>
        <authorList>
            <person name="Cui Y."/>
        </authorList>
    </citation>
    <scope>NUCLEOTIDE SEQUENCE</scope>
    <source>
        <tissue evidence="18">Adult mites</tissue>
    </source>
</reference>
<protein>
    <recommendedName>
        <fullName evidence="3">ABC-type xenobiotic transporter</fullName>
        <ecNumber evidence="3">7.6.2.2</ecNumber>
    </recommendedName>
</protein>
<feature type="transmembrane region" description="Helical" evidence="15">
    <location>
        <begin position="991"/>
        <end position="1008"/>
    </location>
</feature>
<feature type="domain" description="ABC transmembrane type-1" evidence="17">
    <location>
        <begin position="832"/>
        <end position="1116"/>
    </location>
</feature>
<name>A0A9Q0M1H2_BLOTA</name>
<dbReference type="EC" id="7.6.2.2" evidence="3"/>
<keyword evidence="9" id="KW-1278">Translocase</keyword>
<dbReference type="InterPro" id="IPR017871">
    <property type="entry name" value="ABC_transporter-like_CS"/>
</dbReference>
<dbReference type="InterPro" id="IPR036640">
    <property type="entry name" value="ABC1_TM_sf"/>
</dbReference>
<dbReference type="Pfam" id="PF00005">
    <property type="entry name" value="ABC_tran"/>
    <property type="match status" value="2"/>
</dbReference>
<feature type="domain" description="ABC transporter" evidence="16">
    <location>
        <begin position="1154"/>
        <end position="1374"/>
    </location>
</feature>
<dbReference type="InterPro" id="IPR003439">
    <property type="entry name" value="ABC_transporter-like_ATP-bd"/>
</dbReference>
<dbReference type="GO" id="GO:0016887">
    <property type="term" value="F:ATP hydrolysis activity"/>
    <property type="evidence" value="ECO:0007669"/>
    <property type="project" value="InterPro"/>
</dbReference>
<dbReference type="InterPro" id="IPR011527">
    <property type="entry name" value="ABC1_TM_dom"/>
</dbReference>
<dbReference type="GO" id="GO:0005743">
    <property type="term" value="C:mitochondrial inner membrane"/>
    <property type="evidence" value="ECO:0007669"/>
    <property type="project" value="TreeGrafter"/>
</dbReference>
<dbReference type="PANTHER" id="PTHR43394:SF27">
    <property type="entry name" value="ATP-DEPENDENT TRANSLOCASE ABCB1-LIKE"/>
    <property type="match status" value="1"/>
</dbReference>
<keyword evidence="6" id="KW-0677">Repeat</keyword>
<dbReference type="GO" id="GO:0017085">
    <property type="term" value="P:response to insecticide"/>
    <property type="evidence" value="ECO:0007669"/>
    <property type="project" value="UniProtKB-ARBA"/>
</dbReference>
<evidence type="ECO:0000313" key="18">
    <source>
        <dbReference type="EMBL" id="KAJ6215825.1"/>
    </source>
</evidence>
<proteinExistence type="inferred from homology"/>
<evidence type="ECO:0000256" key="11">
    <source>
        <dbReference type="ARBA" id="ARBA00023136"/>
    </source>
</evidence>
<feature type="transmembrane region" description="Helical" evidence="15">
    <location>
        <begin position="1047"/>
        <end position="1074"/>
    </location>
</feature>
<dbReference type="InterPro" id="IPR027417">
    <property type="entry name" value="P-loop_NTPase"/>
</dbReference>
<dbReference type="SUPFAM" id="SSF52540">
    <property type="entry name" value="P-loop containing nucleoside triphosphate hydrolases"/>
    <property type="match status" value="2"/>
</dbReference>
<dbReference type="PROSITE" id="PS50893">
    <property type="entry name" value="ABC_TRANSPORTER_2"/>
    <property type="match status" value="2"/>
</dbReference>
<feature type="transmembrane region" description="Helical" evidence="15">
    <location>
        <begin position="886"/>
        <end position="916"/>
    </location>
</feature>
<dbReference type="PROSITE" id="PS50012">
    <property type="entry name" value="RCC1_3"/>
    <property type="match status" value="4"/>
</dbReference>
<feature type="transmembrane region" description="Helical" evidence="15">
    <location>
        <begin position="1601"/>
        <end position="1621"/>
    </location>
</feature>
<evidence type="ECO:0000256" key="12">
    <source>
        <dbReference type="ARBA" id="ARBA00023180"/>
    </source>
</evidence>
<feature type="domain" description="ABC transmembrane type-1" evidence="17">
    <location>
        <begin position="1473"/>
        <end position="1742"/>
    </location>
</feature>
<dbReference type="SUPFAM" id="SSF50985">
    <property type="entry name" value="RCC1/BLIP-II"/>
    <property type="match status" value="1"/>
</dbReference>
<evidence type="ECO:0000259" key="16">
    <source>
        <dbReference type="PROSITE" id="PS50893"/>
    </source>
</evidence>
<evidence type="ECO:0000256" key="5">
    <source>
        <dbReference type="ARBA" id="ARBA00022692"/>
    </source>
</evidence>
<dbReference type="InterPro" id="IPR058923">
    <property type="entry name" value="RCC1-like_dom"/>
</dbReference>
<feature type="transmembrane region" description="Helical" evidence="15">
    <location>
        <begin position="1681"/>
        <end position="1704"/>
    </location>
</feature>
<evidence type="ECO:0000256" key="1">
    <source>
        <dbReference type="ARBA" id="ARBA00004141"/>
    </source>
</evidence>
<feature type="transmembrane region" description="Helical" evidence="15">
    <location>
        <begin position="1094"/>
        <end position="1112"/>
    </location>
</feature>
<evidence type="ECO:0000256" key="10">
    <source>
        <dbReference type="ARBA" id="ARBA00022989"/>
    </source>
</evidence>
<organism evidence="18 19">
    <name type="scientific">Blomia tropicalis</name>
    <name type="common">Mite</name>
    <dbReference type="NCBI Taxonomy" id="40697"/>
    <lineage>
        <taxon>Eukaryota</taxon>
        <taxon>Metazoa</taxon>
        <taxon>Ecdysozoa</taxon>
        <taxon>Arthropoda</taxon>
        <taxon>Chelicerata</taxon>
        <taxon>Arachnida</taxon>
        <taxon>Acari</taxon>
        <taxon>Acariformes</taxon>
        <taxon>Sarcoptiformes</taxon>
        <taxon>Astigmata</taxon>
        <taxon>Glycyphagoidea</taxon>
        <taxon>Echimyopodidae</taxon>
        <taxon>Blomia</taxon>
    </lineage>
</organism>
<comment type="catalytic activity">
    <reaction evidence="13">
        <text>ATP + H2O + xenobioticSide 1 = ADP + phosphate + xenobioticSide 2.</text>
        <dbReference type="EC" id="7.6.2.2"/>
    </reaction>
</comment>
<keyword evidence="7" id="KW-0547">Nucleotide-binding</keyword>
<dbReference type="SMART" id="SM00382">
    <property type="entry name" value="AAA"/>
    <property type="match status" value="2"/>
</dbReference>
<dbReference type="CDD" id="cd18577">
    <property type="entry name" value="ABC_6TM_Pgp_ABCB1_D1_like"/>
    <property type="match status" value="1"/>
</dbReference>
<evidence type="ECO:0000256" key="4">
    <source>
        <dbReference type="ARBA" id="ARBA00022448"/>
    </source>
</evidence>
<feature type="domain" description="ABC transporter" evidence="16">
    <location>
        <begin position="1791"/>
        <end position="2029"/>
    </location>
</feature>
<dbReference type="GO" id="GO:0005524">
    <property type="term" value="F:ATP binding"/>
    <property type="evidence" value="ECO:0007669"/>
    <property type="project" value="UniProtKB-KW"/>
</dbReference>
<dbReference type="GO" id="GO:0008559">
    <property type="term" value="F:ABC-type xenobiotic transporter activity"/>
    <property type="evidence" value="ECO:0007669"/>
    <property type="project" value="UniProtKB-EC"/>
</dbReference>
<dbReference type="SUPFAM" id="SSF54695">
    <property type="entry name" value="POZ domain"/>
    <property type="match status" value="1"/>
</dbReference>
<dbReference type="PANTHER" id="PTHR43394">
    <property type="entry name" value="ATP-DEPENDENT PERMEASE MDL1, MITOCHONDRIAL"/>
    <property type="match status" value="1"/>
</dbReference>
<evidence type="ECO:0000256" key="6">
    <source>
        <dbReference type="ARBA" id="ARBA00022737"/>
    </source>
</evidence>
<feature type="repeat" description="RCC1" evidence="14">
    <location>
        <begin position="139"/>
        <end position="189"/>
    </location>
</feature>
<keyword evidence="5 15" id="KW-0812">Transmembrane</keyword>
<evidence type="ECO:0000256" key="2">
    <source>
        <dbReference type="ARBA" id="ARBA00007577"/>
    </source>
</evidence>
<keyword evidence="11 15" id="KW-0472">Membrane</keyword>
<evidence type="ECO:0000256" key="3">
    <source>
        <dbReference type="ARBA" id="ARBA00012191"/>
    </source>
</evidence>